<feature type="non-terminal residue" evidence="1">
    <location>
        <position position="33"/>
    </location>
</feature>
<protein>
    <submittedName>
        <fullName evidence="1">Uncharacterized protein</fullName>
    </submittedName>
</protein>
<accession>A0A0F9FPD9</accession>
<dbReference type="AlphaFoldDB" id="A0A0F9FPD9"/>
<sequence>MIMPIKFWKIHGGIVPIKGVNFDFMICTGAIGE</sequence>
<proteinExistence type="predicted"/>
<evidence type="ECO:0000313" key="1">
    <source>
        <dbReference type="EMBL" id="KKL52897.1"/>
    </source>
</evidence>
<organism evidence="1">
    <name type="scientific">marine sediment metagenome</name>
    <dbReference type="NCBI Taxonomy" id="412755"/>
    <lineage>
        <taxon>unclassified sequences</taxon>
        <taxon>metagenomes</taxon>
        <taxon>ecological metagenomes</taxon>
    </lineage>
</organism>
<gene>
    <name evidence="1" type="ORF">LCGC14_2280850</name>
</gene>
<comment type="caution">
    <text evidence="1">The sequence shown here is derived from an EMBL/GenBank/DDBJ whole genome shotgun (WGS) entry which is preliminary data.</text>
</comment>
<dbReference type="EMBL" id="LAZR01031729">
    <property type="protein sequence ID" value="KKL52897.1"/>
    <property type="molecule type" value="Genomic_DNA"/>
</dbReference>
<reference evidence="1" key="1">
    <citation type="journal article" date="2015" name="Nature">
        <title>Complex archaea that bridge the gap between prokaryotes and eukaryotes.</title>
        <authorList>
            <person name="Spang A."/>
            <person name="Saw J.H."/>
            <person name="Jorgensen S.L."/>
            <person name="Zaremba-Niedzwiedzka K."/>
            <person name="Martijn J."/>
            <person name="Lind A.E."/>
            <person name="van Eijk R."/>
            <person name="Schleper C."/>
            <person name="Guy L."/>
            <person name="Ettema T.J."/>
        </authorList>
    </citation>
    <scope>NUCLEOTIDE SEQUENCE</scope>
</reference>
<name>A0A0F9FPD9_9ZZZZ</name>